<evidence type="ECO:0000313" key="8">
    <source>
        <dbReference type="EMBL" id="CAB4170999.1"/>
    </source>
</evidence>
<evidence type="ECO:0000313" key="7">
    <source>
        <dbReference type="EMBL" id="CAB4155157.1"/>
    </source>
</evidence>
<evidence type="ECO:0000256" key="5">
    <source>
        <dbReference type="ARBA" id="ARBA00022801"/>
    </source>
</evidence>
<proteinExistence type="predicted"/>
<gene>
    <name evidence="9" type="ORF">UFOVP1307_39</name>
    <name evidence="7" type="ORF">UFOVP651_84</name>
    <name evidence="8" type="ORF">UFOVP902_163</name>
</gene>
<dbReference type="SUPFAM" id="SSF51658">
    <property type="entry name" value="Xylose isomerase-like"/>
    <property type="match status" value="1"/>
</dbReference>
<dbReference type="InterPro" id="IPR004601">
    <property type="entry name" value="UvdE"/>
</dbReference>
<dbReference type="GO" id="GO:0006289">
    <property type="term" value="P:nucleotide-excision repair"/>
    <property type="evidence" value="ECO:0007669"/>
    <property type="project" value="InterPro"/>
</dbReference>
<dbReference type="PANTHER" id="PTHR31290:SF5">
    <property type="entry name" value="UV-DAMAGE ENDONUCLEASE"/>
    <property type="match status" value="1"/>
</dbReference>
<dbReference type="EMBL" id="LR796625">
    <property type="protein sequence ID" value="CAB4155157.1"/>
    <property type="molecule type" value="Genomic_DNA"/>
</dbReference>
<evidence type="ECO:0000256" key="4">
    <source>
        <dbReference type="ARBA" id="ARBA00022769"/>
    </source>
</evidence>
<name>A0A6J5N8U7_9CAUD</name>
<dbReference type="GO" id="GO:0009411">
    <property type="term" value="P:response to UV"/>
    <property type="evidence" value="ECO:0007669"/>
    <property type="project" value="InterPro"/>
</dbReference>
<evidence type="ECO:0000256" key="6">
    <source>
        <dbReference type="ARBA" id="ARBA00023204"/>
    </source>
</evidence>
<evidence type="ECO:0000256" key="2">
    <source>
        <dbReference type="ARBA" id="ARBA00022759"/>
    </source>
</evidence>
<keyword evidence="4" id="KW-0228">DNA excision</keyword>
<sequence length="344" mass="39797">MVMIRFGYACNNMELGAQGIRTGRTMIDRKFQQGGLKLAGEIALANARDLLPILEWNQANGITLFRLGSELFPRWNHYELADLPQIAEIAQLLRAAGDYTKLHGHRITTHPGPFHILGSPEARVVDNSLISLERHSELWDLMGFAPSFENKINIHIGSTYGDKDATIERWLKNYDRLSDSCKRRLVIENDDKASMYSVRDLYERVHSQIEIPITFDYWHHTFNTGDLSEQEAFFMARSTWEKHGVTQCTHYSESRRREYQILIEQIFERNNIAIEDLPNWPTFHKQYKEFTKIKEQAHADFILDLPNTYGVADLDIMVEAKAKEQALIRIGVECTQNRALILES</sequence>
<dbReference type="Gene3D" id="3.20.20.150">
    <property type="entry name" value="Divalent-metal-dependent TIM barrel enzymes"/>
    <property type="match status" value="1"/>
</dbReference>
<dbReference type="NCBIfam" id="TIGR00629">
    <property type="entry name" value="uvde"/>
    <property type="match status" value="1"/>
</dbReference>
<organism evidence="7">
    <name type="scientific">uncultured Caudovirales phage</name>
    <dbReference type="NCBI Taxonomy" id="2100421"/>
    <lineage>
        <taxon>Viruses</taxon>
        <taxon>Duplodnaviria</taxon>
        <taxon>Heunggongvirae</taxon>
        <taxon>Uroviricota</taxon>
        <taxon>Caudoviricetes</taxon>
        <taxon>Peduoviridae</taxon>
        <taxon>Maltschvirus</taxon>
        <taxon>Maltschvirus maltsch</taxon>
    </lineage>
</organism>
<evidence type="ECO:0000313" key="9">
    <source>
        <dbReference type="EMBL" id="CAB4197932.1"/>
    </source>
</evidence>
<dbReference type="InterPro" id="IPR036237">
    <property type="entry name" value="Xyl_isomerase-like_sf"/>
</dbReference>
<keyword evidence="6" id="KW-0234">DNA repair</keyword>
<dbReference type="GO" id="GO:0016787">
    <property type="term" value="F:hydrolase activity"/>
    <property type="evidence" value="ECO:0007669"/>
    <property type="project" value="UniProtKB-KW"/>
</dbReference>
<evidence type="ECO:0000256" key="1">
    <source>
        <dbReference type="ARBA" id="ARBA00022722"/>
    </source>
</evidence>
<keyword evidence="1" id="KW-0540">Nuclease</keyword>
<dbReference type="EMBL" id="LR797270">
    <property type="protein sequence ID" value="CAB4197932.1"/>
    <property type="molecule type" value="Genomic_DNA"/>
</dbReference>
<evidence type="ECO:0000256" key="3">
    <source>
        <dbReference type="ARBA" id="ARBA00022763"/>
    </source>
</evidence>
<reference evidence="7" key="1">
    <citation type="submission" date="2020-04" db="EMBL/GenBank/DDBJ databases">
        <authorList>
            <person name="Chiriac C."/>
            <person name="Salcher M."/>
            <person name="Ghai R."/>
            <person name="Kavagutti S V."/>
        </authorList>
    </citation>
    <scope>NUCLEOTIDE SEQUENCE</scope>
</reference>
<dbReference type="EMBL" id="LR796859">
    <property type="protein sequence ID" value="CAB4170999.1"/>
    <property type="molecule type" value="Genomic_DNA"/>
</dbReference>
<dbReference type="Pfam" id="PF03851">
    <property type="entry name" value="UvdE"/>
    <property type="match status" value="1"/>
</dbReference>
<keyword evidence="3" id="KW-0227">DNA damage</keyword>
<dbReference type="GO" id="GO:0004519">
    <property type="term" value="F:endonuclease activity"/>
    <property type="evidence" value="ECO:0007669"/>
    <property type="project" value="UniProtKB-KW"/>
</dbReference>
<accession>A0A6J5N8U7</accession>
<keyword evidence="5" id="KW-0378">Hydrolase</keyword>
<dbReference type="PANTHER" id="PTHR31290">
    <property type="entry name" value="UV-DAMAGE ENDONUCLEASE"/>
    <property type="match status" value="1"/>
</dbReference>
<protein>
    <submittedName>
        <fullName evidence="7">Uve UV damage repair endonuclease</fullName>
    </submittedName>
</protein>
<keyword evidence="2 7" id="KW-0255">Endonuclease</keyword>